<reference evidence="2" key="1">
    <citation type="submission" date="2023-11" db="EMBL/GenBank/DDBJ databases">
        <title>Genome assemblies of two species of porcelain crab, Petrolisthes cinctipes and Petrolisthes manimaculis (Anomura: Porcellanidae).</title>
        <authorList>
            <person name="Angst P."/>
        </authorList>
    </citation>
    <scope>NUCLEOTIDE SEQUENCE</scope>
    <source>
        <strain evidence="2">PB745_02</strain>
        <tissue evidence="2">Gill</tissue>
    </source>
</reference>
<comment type="caution">
    <text evidence="2">The sequence shown here is derived from an EMBL/GenBank/DDBJ whole genome shotgun (WGS) entry which is preliminary data.</text>
</comment>
<proteinExistence type="predicted"/>
<accession>A0AAE1QMR0</accession>
<evidence type="ECO:0000256" key="1">
    <source>
        <dbReference type="SAM" id="MobiDB-lite"/>
    </source>
</evidence>
<evidence type="ECO:0000313" key="2">
    <source>
        <dbReference type="EMBL" id="KAK4329246.1"/>
    </source>
</evidence>
<feature type="region of interest" description="Disordered" evidence="1">
    <location>
        <begin position="48"/>
        <end position="80"/>
    </location>
</feature>
<dbReference type="EMBL" id="JAWZYT010000025">
    <property type="protein sequence ID" value="KAK4329246.1"/>
    <property type="molecule type" value="Genomic_DNA"/>
</dbReference>
<sequence>MNICKFKASKTTTSECSNCTGPIHSWNHLGPMRLNKFKQKTANKTINRNQLSDSPHLPEPMVYLPGPGLPMTPPSYSTEEEKSMTSRYKCSSSVKGLVASLFSLFLRAEGECSTAS</sequence>
<keyword evidence="3" id="KW-1185">Reference proteome</keyword>
<organism evidence="2 3">
    <name type="scientific">Petrolisthes manimaculis</name>
    <dbReference type="NCBI Taxonomy" id="1843537"/>
    <lineage>
        <taxon>Eukaryota</taxon>
        <taxon>Metazoa</taxon>
        <taxon>Ecdysozoa</taxon>
        <taxon>Arthropoda</taxon>
        <taxon>Crustacea</taxon>
        <taxon>Multicrustacea</taxon>
        <taxon>Malacostraca</taxon>
        <taxon>Eumalacostraca</taxon>
        <taxon>Eucarida</taxon>
        <taxon>Decapoda</taxon>
        <taxon>Pleocyemata</taxon>
        <taxon>Anomura</taxon>
        <taxon>Galatheoidea</taxon>
        <taxon>Porcellanidae</taxon>
        <taxon>Petrolisthes</taxon>
    </lineage>
</organism>
<protein>
    <submittedName>
        <fullName evidence="2">Uncharacterized protein</fullName>
    </submittedName>
</protein>
<evidence type="ECO:0000313" key="3">
    <source>
        <dbReference type="Proteomes" id="UP001292094"/>
    </source>
</evidence>
<gene>
    <name evidence="2" type="ORF">Pmani_000385</name>
</gene>
<dbReference type="Proteomes" id="UP001292094">
    <property type="component" value="Unassembled WGS sequence"/>
</dbReference>
<dbReference type="AlphaFoldDB" id="A0AAE1QMR0"/>
<name>A0AAE1QMR0_9EUCA</name>